<sequence>YGLFFTSSSEHIALQTEGTKLTVLDPRVEDIEGLCEYIVNHADFDDGRLNGIKPDQLYAYVDVDCKSIVPTDRSIATITTTYSQPLKIVRPGTILGGTGARVAASSRVSSLTRVKLLQAESIMASGRNHHLK</sequence>
<organism evidence="1 2">
    <name type="scientific">Synchytrium endobioticum</name>
    <dbReference type="NCBI Taxonomy" id="286115"/>
    <lineage>
        <taxon>Eukaryota</taxon>
        <taxon>Fungi</taxon>
        <taxon>Fungi incertae sedis</taxon>
        <taxon>Chytridiomycota</taxon>
        <taxon>Chytridiomycota incertae sedis</taxon>
        <taxon>Chytridiomycetes</taxon>
        <taxon>Synchytriales</taxon>
        <taxon>Synchytriaceae</taxon>
        <taxon>Synchytrium</taxon>
    </lineage>
</organism>
<evidence type="ECO:0000313" key="1">
    <source>
        <dbReference type="EMBL" id="TPX30024.1"/>
    </source>
</evidence>
<dbReference type="EMBL" id="QEAN01000744">
    <property type="protein sequence ID" value="TPX30024.1"/>
    <property type="molecule type" value="Genomic_DNA"/>
</dbReference>
<keyword evidence="2" id="KW-1185">Reference proteome</keyword>
<name>A0A507BVY1_9FUNG</name>
<dbReference type="AlphaFoldDB" id="A0A507BVY1"/>
<evidence type="ECO:0000313" key="2">
    <source>
        <dbReference type="Proteomes" id="UP000317494"/>
    </source>
</evidence>
<reference evidence="1 2" key="1">
    <citation type="journal article" date="2019" name="Sci. Rep.">
        <title>Comparative genomics of chytrid fungi reveal insights into the obligate biotrophic and pathogenic lifestyle of Synchytrium endobioticum.</title>
        <authorList>
            <person name="van de Vossenberg B.T.L.H."/>
            <person name="Warris S."/>
            <person name="Nguyen H.D.T."/>
            <person name="van Gent-Pelzer M.P.E."/>
            <person name="Joly D.L."/>
            <person name="van de Geest H.C."/>
            <person name="Bonants P.J.M."/>
            <person name="Smith D.S."/>
            <person name="Levesque C.A."/>
            <person name="van der Lee T.A.J."/>
        </authorList>
    </citation>
    <scope>NUCLEOTIDE SEQUENCE [LARGE SCALE GENOMIC DNA]</scope>
    <source>
        <strain evidence="1 2">MB42</strain>
    </source>
</reference>
<accession>A0A507BVY1</accession>
<comment type="caution">
    <text evidence="1">The sequence shown here is derived from an EMBL/GenBank/DDBJ whole genome shotgun (WGS) entry which is preliminary data.</text>
</comment>
<dbReference type="Proteomes" id="UP000317494">
    <property type="component" value="Unassembled WGS sequence"/>
</dbReference>
<feature type="non-terminal residue" evidence="1">
    <location>
        <position position="1"/>
    </location>
</feature>
<gene>
    <name evidence="1" type="ORF">SeMB42_g08003</name>
</gene>
<dbReference type="VEuPathDB" id="FungiDB:SeMB42_g08003"/>
<protein>
    <submittedName>
        <fullName evidence="1">Uncharacterized protein</fullName>
    </submittedName>
</protein>
<proteinExistence type="predicted"/>